<dbReference type="EMBL" id="BQNB010009001">
    <property type="protein sequence ID" value="GJS57366.1"/>
    <property type="molecule type" value="Genomic_DNA"/>
</dbReference>
<organism evidence="1 2">
    <name type="scientific">Tanacetum coccineum</name>
    <dbReference type="NCBI Taxonomy" id="301880"/>
    <lineage>
        <taxon>Eukaryota</taxon>
        <taxon>Viridiplantae</taxon>
        <taxon>Streptophyta</taxon>
        <taxon>Embryophyta</taxon>
        <taxon>Tracheophyta</taxon>
        <taxon>Spermatophyta</taxon>
        <taxon>Magnoliopsida</taxon>
        <taxon>eudicotyledons</taxon>
        <taxon>Gunneridae</taxon>
        <taxon>Pentapetalae</taxon>
        <taxon>asterids</taxon>
        <taxon>campanulids</taxon>
        <taxon>Asterales</taxon>
        <taxon>Asteraceae</taxon>
        <taxon>Asteroideae</taxon>
        <taxon>Anthemideae</taxon>
        <taxon>Anthemidinae</taxon>
        <taxon>Tanacetum</taxon>
    </lineage>
</organism>
<reference evidence="1" key="2">
    <citation type="submission" date="2022-01" db="EMBL/GenBank/DDBJ databases">
        <authorList>
            <person name="Yamashiro T."/>
            <person name="Shiraishi A."/>
            <person name="Satake H."/>
            <person name="Nakayama K."/>
        </authorList>
    </citation>
    <scope>NUCLEOTIDE SEQUENCE</scope>
</reference>
<comment type="caution">
    <text evidence="1">The sequence shown here is derived from an EMBL/GenBank/DDBJ whole genome shotgun (WGS) entry which is preliminary data.</text>
</comment>
<evidence type="ECO:0000313" key="2">
    <source>
        <dbReference type="Proteomes" id="UP001151760"/>
    </source>
</evidence>
<reference evidence="1" key="1">
    <citation type="journal article" date="2022" name="Int. J. Mol. Sci.">
        <title>Draft Genome of Tanacetum Coccineum: Genomic Comparison of Closely Related Tanacetum-Family Plants.</title>
        <authorList>
            <person name="Yamashiro T."/>
            <person name="Shiraishi A."/>
            <person name="Nakayama K."/>
            <person name="Satake H."/>
        </authorList>
    </citation>
    <scope>NUCLEOTIDE SEQUENCE</scope>
</reference>
<proteinExistence type="predicted"/>
<evidence type="ECO:0000313" key="1">
    <source>
        <dbReference type="EMBL" id="GJS57366.1"/>
    </source>
</evidence>
<keyword evidence="2" id="KW-1185">Reference proteome</keyword>
<dbReference type="Proteomes" id="UP001151760">
    <property type="component" value="Unassembled WGS sequence"/>
</dbReference>
<protein>
    <submittedName>
        <fullName evidence="1">Uncharacterized protein</fullName>
    </submittedName>
</protein>
<accession>A0ABQ4WWR6</accession>
<gene>
    <name evidence="1" type="ORF">Tco_0652150</name>
</gene>
<name>A0ABQ4WWR6_9ASTR</name>
<sequence length="74" mass="7933">MDTSEEIAASKDTSKVDSSSVQIKDVVSGPNVGLSELRGTRGLVSLVIFETIDLHFGRMVILPLGIAVDIEYVL</sequence>